<organism evidence="9 10">
    <name type="scientific">Microbacterium phage Percival</name>
    <dbReference type="NCBI Taxonomy" id="2201439"/>
    <lineage>
        <taxon>Viruses</taxon>
        <taxon>Duplodnaviria</taxon>
        <taxon>Heunggongvirae</taxon>
        <taxon>Uroviricota</taxon>
        <taxon>Caudoviricetes</taxon>
        <taxon>Casidaviridae</taxon>
        <taxon>Percivalvirus</taxon>
        <taxon>Percivalvirus percival</taxon>
    </lineage>
</organism>
<dbReference type="GO" id="GO:0003909">
    <property type="term" value="F:DNA ligase activity"/>
    <property type="evidence" value="ECO:0007669"/>
    <property type="project" value="TreeGrafter"/>
</dbReference>
<keyword evidence="4" id="KW-0479">Metal-binding</keyword>
<dbReference type="GO" id="GO:0005525">
    <property type="term" value="F:GTP binding"/>
    <property type="evidence" value="ECO:0007669"/>
    <property type="project" value="UniProtKB-KW"/>
</dbReference>
<name>A0A2Z4Q6Z8_9CAUD</name>
<dbReference type="GO" id="GO:0006396">
    <property type="term" value="P:RNA processing"/>
    <property type="evidence" value="ECO:0007669"/>
    <property type="project" value="InterPro"/>
</dbReference>
<comment type="catalytic activity">
    <reaction evidence="8">
        <text>a 3'-end 3'-phospho-ribonucleotide-RNA + a 5'-end dephospho-ribonucleoside-RNA + GTP = a ribonucleotidyl-ribonucleotide-RNA + GMP + diphosphate</text>
        <dbReference type="Rhea" id="RHEA:68076"/>
        <dbReference type="Rhea" id="RHEA-COMP:10463"/>
        <dbReference type="Rhea" id="RHEA-COMP:13936"/>
        <dbReference type="Rhea" id="RHEA-COMP:17355"/>
        <dbReference type="ChEBI" id="CHEBI:33019"/>
        <dbReference type="ChEBI" id="CHEBI:37565"/>
        <dbReference type="ChEBI" id="CHEBI:58115"/>
        <dbReference type="ChEBI" id="CHEBI:83062"/>
        <dbReference type="ChEBI" id="CHEBI:138284"/>
        <dbReference type="ChEBI" id="CHEBI:173118"/>
        <dbReference type="EC" id="6.5.1.8"/>
    </reaction>
</comment>
<dbReference type="InterPro" id="IPR052915">
    <property type="entry name" value="RtcB-like"/>
</dbReference>
<sequence>MSTFPITLSKTAAPVLAWADEETIEDQALQQLRDVSQLPGLHGLRVMPDVHFGKGATVGSVIAMEQALAPAAVGVDIGCGVNAVKTSLHLEDLDAADLKALRSRFESVVPVGFAAHSPQRDSRDELPHWVADDSFSVMYGFKDLHAPVSDMASRALASLGTLGGGNHFIELTTDDDNAIWITLHSGSRGIGNQLAQHHMEVARELPENQDLPDHLRELSLFYKGSREMEAYLHDLRWAQAYAMHSRTIMMELVKRELEKHVAIHHGFDRRVTFGQEINCHHNYVSTEVIDGREMIVTRKGAISARSGELALIPGSMATGSYIVRGLGNPESFYSASHGAGRKMSRNAAKKRYTAADVARTMQGIEARTDEGVVDEISLAYKDLDSVISAQRDLVQPVARLQTILCVKG</sequence>
<dbReference type="Gene3D" id="3.90.1860.10">
    <property type="entry name" value="tRNA-splicing ligase RtcB"/>
    <property type="match status" value="1"/>
</dbReference>
<evidence type="ECO:0000313" key="10">
    <source>
        <dbReference type="Proteomes" id="UP000250990"/>
    </source>
</evidence>
<dbReference type="GO" id="GO:0006281">
    <property type="term" value="P:DNA repair"/>
    <property type="evidence" value="ECO:0007669"/>
    <property type="project" value="TreeGrafter"/>
</dbReference>
<evidence type="ECO:0000256" key="5">
    <source>
        <dbReference type="ARBA" id="ARBA00022741"/>
    </source>
</evidence>
<keyword evidence="6" id="KW-0342">GTP-binding</keyword>
<keyword evidence="5" id="KW-0547">Nucleotide-binding</keyword>
<dbReference type="SUPFAM" id="SSF103365">
    <property type="entry name" value="Hypothetical protein PH1602"/>
    <property type="match status" value="1"/>
</dbReference>
<reference evidence="10" key="1">
    <citation type="submission" date="2018-04" db="EMBL/GenBank/DDBJ databases">
        <authorList>
            <person name="Go L.Y."/>
            <person name="Mitchell J.A."/>
        </authorList>
    </citation>
    <scope>NUCLEOTIDE SEQUENCE [LARGE SCALE GENOMIC DNA]</scope>
</reference>
<dbReference type="EMBL" id="MH271308">
    <property type="protein sequence ID" value="AWY05754.1"/>
    <property type="molecule type" value="Genomic_DNA"/>
</dbReference>
<evidence type="ECO:0000256" key="7">
    <source>
        <dbReference type="ARBA" id="ARBA00023211"/>
    </source>
</evidence>
<evidence type="ECO:0000313" key="9">
    <source>
        <dbReference type="EMBL" id="AWY05754.1"/>
    </source>
</evidence>
<dbReference type="PANTHER" id="PTHR43749">
    <property type="entry name" value="RNA-SPLICING LIGASE RTCB"/>
    <property type="match status" value="1"/>
</dbReference>
<keyword evidence="7" id="KW-0464">Manganese</keyword>
<comment type="cofactor">
    <cofactor evidence="1">
        <name>Mn(2+)</name>
        <dbReference type="ChEBI" id="CHEBI:29035"/>
    </cofactor>
</comment>
<evidence type="ECO:0000256" key="4">
    <source>
        <dbReference type="ARBA" id="ARBA00022723"/>
    </source>
</evidence>
<keyword evidence="10" id="KW-1185">Reference proteome</keyword>
<evidence type="ECO:0000256" key="1">
    <source>
        <dbReference type="ARBA" id="ARBA00001936"/>
    </source>
</evidence>
<protein>
    <recommendedName>
        <fullName evidence="2">3'-phosphate/5'-hydroxy nucleic acid ligase</fullName>
        <ecNumber evidence="2">6.5.1.8</ecNumber>
    </recommendedName>
</protein>
<gene>
    <name evidence="9" type="primary">68</name>
    <name evidence="9" type="ORF">PBI_PERCIVAL_68</name>
</gene>
<keyword evidence="3 9" id="KW-0436">Ligase</keyword>
<dbReference type="InterPro" id="IPR001233">
    <property type="entry name" value="RtcB"/>
</dbReference>
<dbReference type="InterPro" id="IPR036025">
    <property type="entry name" value="RtcB-like_sf"/>
</dbReference>
<dbReference type="GO" id="GO:0042245">
    <property type="term" value="P:RNA repair"/>
    <property type="evidence" value="ECO:0007669"/>
    <property type="project" value="TreeGrafter"/>
</dbReference>
<dbReference type="GO" id="GO:0170057">
    <property type="term" value="F:RNA ligase (GTP) activity"/>
    <property type="evidence" value="ECO:0007669"/>
    <property type="project" value="UniProtKB-EC"/>
</dbReference>
<dbReference type="PANTHER" id="PTHR43749:SF2">
    <property type="entry name" value="RNA-SPLICING LIGASE RTCB"/>
    <property type="match status" value="1"/>
</dbReference>
<dbReference type="Proteomes" id="UP000250990">
    <property type="component" value="Segment"/>
</dbReference>
<accession>A0A2Z4Q6Z8</accession>
<evidence type="ECO:0000256" key="8">
    <source>
        <dbReference type="ARBA" id="ARBA00047746"/>
    </source>
</evidence>
<proteinExistence type="predicted"/>
<dbReference type="GO" id="GO:0030145">
    <property type="term" value="F:manganese ion binding"/>
    <property type="evidence" value="ECO:0007669"/>
    <property type="project" value="TreeGrafter"/>
</dbReference>
<dbReference type="Pfam" id="PF01139">
    <property type="entry name" value="RtcB"/>
    <property type="match status" value="1"/>
</dbReference>
<evidence type="ECO:0000256" key="3">
    <source>
        <dbReference type="ARBA" id="ARBA00022598"/>
    </source>
</evidence>
<dbReference type="EC" id="6.5.1.8" evidence="2"/>
<evidence type="ECO:0000256" key="2">
    <source>
        <dbReference type="ARBA" id="ARBA00012726"/>
    </source>
</evidence>
<evidence type="ECO:0000256" key="6">
    <source>
        <dbReference type="ARBA" id="ARBA00023134"/>
    </source>
</evidence>